<keyword evidence="3" id="KW-1003">Cell membrane</keyword>
<comment type="subcellular location">
    <subcellularLocation>
        <location evidence="1">Cell membrane</location>
        <topology evidence="1">Multi-pass membrane protein</topology>
    </subcellularLocation>
</comment>
<keyword evidence="5 7" id="KW-1133">Transmembrane helix</keyword>
<dbReference type="EMBL" id="JANFZH010000017">
    <property type="protein sequence ID" value="MCQ4839958.1"/>
    <property type="molecule type" value="Genomic_DNA"/>
</dbReference>
<dbReference type="PANTHER" id="PTHR43549:SF3">
    <property type="entry name" value="MULTIDRUG RESISTANCE PROTEIN YPNP-RELATED"/>
    <property type="match status" value="1"/>
</dbReference>
<evidence type="ECO:0000256" key="1">
    <source>
        <dbReference type="ARBA" id="ARBA00004651"/>
    </source>
</evidence>
<evidence type="ECO:0000313" key="9">
    <source>
        <dbReference type="Proteomes" id="UP001524473"/>
    </source>
</evidence>
<evidence type="ECO:0000256" key="2">
    <source>
        <dbReference type="ARBA" id="ARBA00022448"/>
    </source>
</evidence>
<feature type="transmembrane region" description="Helical" evidence="7">
    <location>
        <begin position="90"/>
        <end position="111"/>
    </location>
</feature>
<evidence type="ECO:0000313" key="8">
    <source>
        <dbReference type="EMBL" id="MCQ4839958.1"/>
    </source>
</evidence>
<comment type="caution">
    <text evidence="8">The sequence shown here is derived from an EMBL/GenBank/DDBJ whole genome shotgun (WGS) entry which is preliminary data.</text>
</comment>
<organism evidence="8 9">
    <name type="scientific">Neglectibacter timonensis</name>
    <dbReference type="NCBI Taxonomy" id="1776382"/>
    <lineage>
        <taxon>Bacteria</taxon>
        <taxon>Bacillati</taxon>
        <taxon>Bacillota</taxon>
        <taxon>Clostridia</taxon>
        <taxon>Eubacteriales</taxon>
        <taxon>Oscillospiraceae</taxon>
        <taxon>Neglectibacter</taxon>
    </lineage>
</organism>
<feature type="transmembrane region" description="Helical" evidence="7">
    <location>
        <begin position="12"/>
        <end position="32"/>
    </location>
</feature>
<dbReference type="InterPro" id="IPR052031">
    <property type="entry name" value="Membrane_Transporter-Flippase"/>
</dbReference>
<keyword evidence="6 7" id="KW-0472">Membrane</keyword>
<feature type="transmembrane region" description="Helical" evidence="7">
    <location>
        <begin position="163"/>
        <end position="184"/>
    </location>
</feature>
<feature type="transmembrane region" description="Helical" evidence="7">
    <location>
        <begin position="131"/>
        <end position="156"/>
    </location>
</feature>
<evidence type="ECO:0000256" key="5">
    <source>
        <dbReference type="ARBA" id="ARBA00022989"/>
    </source>
</evidence>
<feature type="transmembrane region" description="Helical" evidence="7">
    <location>
        <begin position="353"/>
        <end position="372"/>
    </location>
</feature>
<dbReference type="PANTHER" id="PTHR43549">
    <property type="entry name" value="MULTIDRUG RESISTANCE PROTEIN YPNP-RELATED"/>
    <property type="match status" value="1"/>
</dbReference>
<dbReference type="NCBIfam" id="TIGR00797">
    <property type="entry name" value="matE"/>
    <property type="match status" value="1"/>
</dbReference>
<feature type="transmembrane region" description="Helical" evidence="7">
    <location>
        <begin position="52"/>
        <end position="78"/>
    </location>
</feature>
<dbReference type="InterPro" id="IPR002528">
    <property type="entry name" value="MATE_fam"/>
</dbReference>
<feature type="transmembrane region" description="Helical" evidence="7">
    <location>
        <begin position="412"/>
        <end position="434"/>
    </location>
</feature>
<dbReference type="CDD" id="cd13138">
    <property type="entry name" value="MATE_yoeA_like"/>
    <property type="match status" value="1"/>
</dbReference>
<dbReference type="GeneID" id="90531546"/>
<evidence type="ECO:0000256" key="6">
    <source>
        <dbReference type="ARBA" id="ARBA00023136"/>
    </source>
</evidence>
<feature type="transmembrane region" description="Helical" evidence="7">
    <location>
        <begin position="310"/>
        <end position="333"/>
    </location>
</feature>
<keyword evidence="2" id="KW-0813">Transport</keyword>
<keyword evidence="9" id="KW-1185">Reference proteome</keyword>
<name>A0ABT1RZ41_9FIRM</name>
<evidence type="ECO:0000256" key="7">
    <source>
        <dbReference type="SAM" id="Phobius"/>
    </source>
</evidence>
<accession>A0ABT1RZ41</accession>
<feature type="transmembrane region" description="Helical" evidence="7">
    <location>
        <begin position="384"/>
        <end position="406"/>
    </location>
</feature>
<gene>
    <name evidence="8" type="ORF">NE695_08515</name>
</gene>
<feature type="transmembrane region" description="Helical" evidence="7">
    <location>
        <begin position="190"/>
        <end position="211"/>
    </location>
</feature>
<proteinExistence type="predicted"/>
<keyword evidence="4 7" id="KW-0812">Transmembrane</keyword>
<evidence type="ECO:0000256" key="4">
    <source>
        <dbReference type="ARBA" id="ARBA00022692"/>
    </source>
</evidence>
<sequence>MDMTNGPLLGKLVRFAIPLGLSGILQLLFNAADIVVVGRFAGSGALAAVGSTGALINLIVNLFIGLSVGTNVLAAQYYGAGNRKDLQETVHTSVLTSLIFGVVLLVIGISLADPLLALMGTPEEVLPQASLYMRIFFLGMPASMLYNFGAAILRAVGDTKRPLYFLLLSGVVNVVLNLFFVIVLHMDVAGVATATVISQAISAGLVVWCLVKVKGDYNLDLKKLRIYKDKLLGMTKIGLPAGIQGASFAISNVLIQSSINSFGAVAMAGNTAASNIEGFVSTAMDAFSQAALSFTAQNLGAGKTKRLSRILWLCLSLVAGTGLLLGVGGYLLAPQLLGIYSSDPEVISFGIQRMQVVCVMQCIGGLMGTFVGTLRGMGASMVPMVITISCVCGFRIVWILTVFAALPTLGVLYASYPITWGLAAVLEALCYLVVKRRVVRKRQAAAAGIK</sequence>
<evidence type="ECO:0000256" key="3">
    <source>
        <dbReference type="ARBA" id="ARBA00022475"/>
    </source>
</evidence>
<protein>
    <submittedName>
        <fullName evidence="8">MATE family efflux transporter</fullName>
    </submittedName>
</protein>
<dbReference type="PIRSF" id="PIRSF006603">
    <property type="entry name" value="DinF"/>
    <property type="match status" value="1"/>
</dbReference>
<dbReference type="InterPro" id="IPR048279">
    <property type="entry name" value="MdtK-like"/>
</dbReference>
<reference evidence="8 9" key="1">
    <citation type="submission" date="2022-06" db="EMBL/GenBank/DDBJ databases">
        <title>Isolation of gut microbiota from human fecal samples.</title>
        <authorList>
            <person name="Pamer E.G."/>
            <person name="Barat B."/>
            <person name="Waligurski E."/>
            <person name="Medina S."/>
            <person name="Paddock L."/>
            <person name="Mostad J."/>
        </authorList>
    </citation>
    <scope>NUCLEOTIDE SEQUENCE [LARGE SCALE GENOMIC DNA]</scope>
    <source>
        <strain evidence="8 9">DFI.9.73</strain>
    </source>
</reference>
<dbReference type="RefSeq" id="WP_066861479.1">
    <property type="nucleotide sequence ID" value="NZ_CABKVV010000011.1"/>
</dbReference>
<dbReference type="Pfam" id="PF01554">
    <property type="entry name" value="MatE"/>
    <property type="match status" value="2"/>
</dbReference>
<dbReference type="Proteomes" id="UP001524473">
    <property type="component" value="Unassembled WGS sequence"/>
</dbReference>